<dbReference type="Pfam" id="PF11848">
    <property type="entry name" value="DUF3368"/>
    <property type="match status" value="1"/>
</dbReference>
<dbReference type="AlphaFoldDB" id="A0A653EH54"/>
<evidence type="ECO:0000313" key="2">
    <source>
        <dbReference type="EMBL" id="VTO96806.1"/>
    </source>
</evidence>
<organism evidence="2">
    <name type="scientific">Mycobacterium kansasii</name>
    <dbReference type="NCBI Taxonomy" id="1768"/>
    <lineage>
        <taxon>Bacteria</taxon>
        <taxon>Bacillati</taxon>
        <taxon>Actinomycetota</taxon>
        <taxon>Actinomycetes</taxon>
        <taxon>Mycobacteriales</taxon>
        <taxon>Mycobacteriaceae</taxon>
        <taxon>Mycobacterium</taxon>
    </lineage>
</organism>
<dbReference type="InterPro" id="IPR021799">
    <property type="entry name" value="PIN-like_prokaryotic"/>
</dbReference>
<keyword evidence="3" id="KW-1185">Reference proteome</keyword>
<evidence type="ECO:0000313" key="1">
    <source>
        <dbReference type="EMBL" id="BCI91499.1"/>
    </source>
</evidence>
<evidence type="ECO:0008006" key="4">
    <source>
        <dbReference type="Google" id="ProtNLM"/>
    </source>
</evidence>
<dbReference type="EMBL" id="LR589247">
    <property type="protein sequence ID" value="VTO96806.1"/>
    <property type="molecule type" value="Genomic_DNA"/>
</dbReference>
<evidence type="ECO:0000313" key="3">
    <source>
        <dbReference type="Proteomes" id="UP000516380"/>
    </source>
</evidence>
<dbReference type="Proteomes" id="UP000516380">
    <property type="component" value="Chromosome"/>
</dbReference>
<name>A0A653EH54_MYCKA</name>
<dbReference type="EMBL" id="AP023343">
    <property type="protein sequence ID" value="BCI91499.1"/>
    <property type="molecule type" value="Genomic_DNA"/>
</dbReference>
<reference evidence="2" key="1">
    <citation type="submission" date="2019-05" db="EMBL/GenBank/DDBJ databases">
        <authorList>
            <person name="Naeem R."/>
            <person name="Antony C."/>
            <person name="Guan Q."/>
        </authorList>
    </citation>
    <scope>NUCLEOTIDE SEQUENCE</scope>
    <source>
        <strain evidence="2">3</strain>
    </source>
</reference>
<reference evidence="1 3" key="2">
    <citation type="submission" date="2020-07" db="EMBL/GenBank/DDBJ databases">
        <title>Mycobacterium kansasii (former subtype) with zoonotic potential isolated from diseased indoor pet cat, Japan.</title>
        <authorList>
            <person name="Fukano H."/>
            <person name="Terazono T."/>
            <person name="Hoshino Y."/>
        </authorList>
    </citation>
    <scope>NUCLEOTIDE SEQUENCE [LARGE SCALE GENOMIC DNA]</scope>
    <source>
        <strain evidence="1 3">Kuro-I</strain>
    </source>
</reference>
<accession>A0A653EH54</accession>
<proteinExistence type="predicted"/>
<sequence length="174" mass="19142">MGTDPAAQWVMDTSTFTHFCRAGHSGVLERLAPQGIVLVPREVEVEIDKARNLHPGVPSVDSAAWAERIFMNDDEQWTALHVKVVLGGGTGEHMGECAVIACAKHRGLVAVLDERAAVEQAKLRHIPFIDTMRLVAQAHTEIFDRDQNQTIALIDALLATDMRLPVRSGAELFR</sequence>
<protein>
    <recommendedName>
        <fullName evidence="4">PIN domain-containing protein</fullName>
    </recommendedName>
</protein>
<gene>
    <name evidence="2" type="ORF">BIN_B_00533</name>
    <name evidence="1" type="ORF">NIIDMKKI_67050</name>
</gene>